<dbReference type="InterPro" id="IPR036770">
    <property type="entry name" value="Ankyrin_rpt-contain_sf"/>
</dbReference>
<feature type="repeat" description="ANK" evidence="16">
    <location>
        <begin position="961"/>
        <end position="993"/>
    </location>
</feature>
<evidence type="ECO:0000256" key="10">
    <source>
        <dbReference type="ARBA" id="ARBA00023043"/>
    </source>
</evidence>
<feature type="repeat" description="ANK" evidence="16">
    <location>
        <begin position="1452"/>
        <end position="1484"/>
    </location>
</feature>
<evidence type="ECO:0000256" key="15">
    <source>
        <dbReference type="ARBA" id="ARBA00049811"/>
    </source>
</evidence>
<dbReference type="GO" id="GO:0044231">
    <property type="term" value="C:host cell presynaptic membrane"/>
    <property type="evidence" value="ECO:0007669"/>
    <property type="project" value="UniProtKB-KW"/>
</dbReference>
<dbReference type="Gene3D" id="1.25.40.10">
    <property type="entry name" value="Tetratricopeptide repeat domain"/>
    <property type="match status" value="1"/>
</dbReference>
<keyword evidence="8" id="KW-0677">Repeat</keyword>
<accession>A0AAV2ANS8</accession>
<evidence type="ECO:0000313" key="17">
    <source>
        <dbReference type="EMBL" id="CAL1285646.1"/>
    </source>
</evidence>
<dbReference type="EMBL" id="CAXIEN010000193">
    <property type="protein sequence ID" value="CAL1285646.1"/>
    <property type="molecule type" value="Genomic_DNA"/>
</dbReference>
<dbReference type="SUPFAM" id="SSF48452">
    <property type="entry name" value="TPR-like"/>
    <property type="match status" value="1"/>
</dbReference>
<dbReference type="Proteomes" id="UP001497382">
    <property type="component" value="Unassembled WGS sequence"/>
</dbReference>
<feature type="repeat" description="ANK" evidence="16">
    <location>
        <begin position="927"/>
        <end position="959"/>
    </location>
</feature>
<sequence length="1988" mass="224627">MARQRMDYNLLSPSANSVESIRIDFNNLDEVSAKLFYKGILKAIKEAISHEEIDSLRNLSRILDGLKNYQQTDDIGHFNLVSLACKHKAITALEYIFSEENQTLYKLSINLTGVSKSELFSAKDEFCHDAFYHAIRSNKPDLLNFLVDKWQSQYKDEDLHDLLSNNYKELKLRNVSLTREMQFFFQSKIFDLRFSSTAGNRKTGNSWDQIEKRIKLVVSYAKYITDNYRDRDPDDKFIFIAEFIAKNIHVLKSLLKSTYDRFPWEEIEFCLIMFIRCCKNSSEQNLVYNCVLNKTQMLKHLSNFTDFLDGFKNTDVKKPNLTRDRAIAKIIKANSTFSELYEDYEKIRDFCSLEIIKSYVDLIKSGDATEATEKRNHFLVSRVLQVIGEHLKNTLYSPKLSSSTANVFLSSFSSNTRDILTGLRDSLSHMDTIFIRSDIEKKSYLLKNVQSDVSKMKAVIPDILNMMRIKSVENLIEKLKLCKSFKDNEKCYGPYRHSLLLHSKQIEISNPYISVKGDIERLKDLLLPFYKNVNSKSIMEEKLFKQIDIFIKKENERCENLKHIFLKKFRAVMGSHKFASSENYSEIMRKMMTATADMPLEAPFQNFKELGMLLDKLLKEVNSRILLKNETETELKYILRKIAVFLKIEMGSVKWIEEFSYIMHQNGNKKSGIEDLVRVQSDNLLKTKCSQLEKALINFNLNDCTSIKDFSSFESNQELQAVTEMLVLDILVIFKEKKKKDSCFWNPFFLDSDYPLLSGRNLRNHLAHGNALMHFCLEEKSALRSLLVYAKKLSTAFDIKNMDRLIRCDCDKLKSAIEQDLTIISNQQALFDALKNYSGNMEDVEKCVNEGADVYGMDCNSSTCLHSAAKVEDCAAVKWTLEQGLNANSTDTVGQTVLHTAAEFNSIEVMRYLVEQEKMSLDVCDANGKTPLHVAAENGSNDVVRYVLKHKQELITRSDKIGLSPLHTAINANKIDAVKIILEKEKNITANKSRNSYTLLHRATMIGSPDLVELFIEKKIKVDSESDSGETSLHCATFLGYLEIVKILVKKKANVNSKNNVGFTPLQNAASIGSKEIVEFLLQNGASVNVTNCQKITPLMMAALYGHSSVTELLLQEGAIVDSKDESGTTPLHYAALGGCRKTVEFLLNHKADIDCKNDNKHTALHLSAARGHKEVVLLLLKKGASINTTDSTKCTPLHLSLVGRHKHIAHILINKNAKIDCKDENEMTALHMAAMNKDRGVVKSLLKKGADIRSPNAEKNTPLCFIIARGLSDLIPSEEKDVYWSDDHGFTLLHQAASAGDEKLVEYCIEHNCNINAPSKSGVTALHLAVVGKNLDIVKILLKKGAEINKKDNSGCTPLLLAAENNCAEILKILVKHDGNRPQSLSDDKIVALRQSVGIGYGDIVGILLEKYKSNITNEFKREMLFFAVYHRKKHVVTTLLDNGSDINGGANPKPLHIAVARRHYDIVELLLKKGADPNMQEEHNYTALDIAVLLKDADMLEILLTQSLHIKIESKSIISAAERAVNINQLNIIKLFLQMKVIETAELMLIAVREGKANVCEILLERNADPNASINGEKLLINLALEKGHKEVVSVLIHYGAYYNANPALRNLTQYTTDNEAAFLLRNVNSLFNYVEKRSECDVENLLVKCNSKYCLANAKCRKLETVLHYASWKGYKEIVDILLNYNANPNTRTKKGLTPLHYAAEFSHFGIVESLLSNGAIYNALSQTGKTLSEYASDEQISDLLLFLNNIFTKVQGENLSVLDDLKGKDGGLLRAAIRTKNRDGKTLTELARISNFPKMDELQKLFNKAICEDFTLAETLVSENKLVEASLKFENLLREAIFDPDSQRALDVKYRLAEIYRNQGNLDKALHIFREVHQGRNNSLGKDHVKTLLVGNDIATLSSQQGKEALKIKEPELNFVDSFMEDFENAAANAVQHHSKLILECSIPRMDAAANAVQHQSKLILECSISHMGNVKEAVIVINQ</sequence>
<evidence type="ECO:0000256" key="7">
    <source>
        <dbReference type="ARBA" id="ARBA00022699"/>
    </source>
</evidence>
<dbReference type="Gene3D" id="1.25.40.20">
    <property type="entry name" value="Ankyrin repeat-containing domain"/>
    <property type="match status" value="6"/>
</dbReference>
<feature type="repeat" description="ANK" evidence="16">
    <location>
        <begin position="995"/>
        <end position="1027"/>
    </location>
</feature>
<feature type="repeat" description="ANK" evidence="16">
    <location>
        <begin position="1665"/>
        <end position="1697"/>
    </location>
</feature>
<comment type="subunit">
    <text evidence="14">Homotetramer in membranes.</text>
</comment>
<feature type="repeat" description="ANK" evidence="16">
    <location>
        <begin position="1322"/>
        <end position="1354"/>
    </location>
</feature>
<evidence type="ECO:0000256" key="16">
    <source>
        <dbReference type="PROSITE-ProRule" id="PRU00023"/>
    </source>
</evidence>
<keyword evidence="5" id="KW-1052">Target cell membrane</keyword>
<keyword evidence="7" id="KW-0528">Neurotoxin</keyword>
<feature type="repeat" description="ANK" evidence="16">
    <location>
        <begin position="1094"/>
        <end position="1126"/>
    </location>
</feature>
<comment type="caution">
    <text evidence="17">The sequence shown here is derived from an EMBL/GenBank/DDBJ whole genome shotgun (WGS) entry which is preliminary data.</text>
</comment>
<dbReference type="GO" id="GO:0006887">
    <property type="term" value="P:exocytosis"/>
    <property type="evidence" value="ECO:0007669"/>
    <property type="project" value="UniProtKB-KW"/>
</dbReference>
<evidence type="ECO:0000256" key="8">
    <source>
        <dbReference type="ARBA" id="ARBA00022737"/>
    </source>
</evidence>
<feature type="repeat" description="ANK" evidence="16">
    <location>
        <begin position="1698"/>
        <end position="1730"/>
    </location>
</feature>
<dbReference type="SMART" id="SM00248">
    <property type="entry name" value="ANK"/>
    <property type="match status" value="23"/>
</dbReference>
<dbReference type="GO" id="GO:0044218">
    <property type="term" value="C:other organism cell membrane"/>
    <property type="evidence" value="ECO:0007669"/>
    <property type="project" value="UniProtKB-KW"/>
</dbReference>
<dbReference type="Pfam" id="PF12796">
    <property type="entry name" value="Ank_2"/>
    <property type="match status" value="8"/>
</dbReference>
<evidence type="ECO:0000256" key="13">
    <source>
        <dbReference type="ARBA" id="ARBA00049657"/>
    </source>
</evidence>
<evidence type="ECO:0000313" key="18">
    <source>
        <dbReference type="Proteomes" id="UP001497382"/>
    </source>
</evidence>
<keyword evidence="4" id="KW-0964">Secreted</keyword>
<evidence type="ECO:0000256" key="9">
    <source>
        <dbReference type="ARBA" id="ARBA00023028"/>
    </source>
</evidence>
<keyword evidence="11" id="KW-0472">Membrane</keyword>
<protein>
    <recommendedName>
        <fullName evidence="15">Alpha-latrotoxin</fullName>
    </recommendedName>
</protein>
<proteinExistence type="inferred from homology"/>
<evidence type="ECO:0000256" key="6">
    <source>
        <dbReference type="ARBA" id="ARBA00022656"/>
    </source>
</evidence>
<name>A0AAV2ANS8_9ARAC</name>
<dbReference type="PANTHER" id="PTHR24198:SF165">
    <property type="entry name" value="ANKYRIN REPEAT-CONTAINING PROTEIN-RELATED"/>
    <property type="match status" value="1"/>
</dbReference>
<dbReference type="GO" id="GO:0005576">
    <property type="term" value="C:extracellular region"/>
    <property type="evidence" value="ECO:0007669"/>
    <property type="project" value="UniProtKB-SubCell"/>
</dbReference>
<keyword evidence="6" id="KW-0800">Toxin</keyword>
<feature type="repeat" description="ANK" evidence="16">
    <location>
        <begin position="1028"/>
        <end position="1060"/>
    </location>
</feature>
<reference evidence="17 18" key="1">
    <citation type="submission" date="2024-04" db="EMBL/GenBank/DDBJ databases">
        <authorList>
            <person name="Rising A."/>
            <person name="Reimegard J."/>
            <person name="Sonavane S."/>
            <person name="Akerstrom W."/>
            <person name="Nylinder S."/>
            <person name="Hedman E."/>
            <person name="Kallberg Y."/>
        </authorList>
    </citation>
    <scope>NUCLEOTIDE SEQUENCE [LARGE SCALE GENOMIC DNA]</scope>
</reference>
<feature type="repeat" description="ANK" evidence="16">
    <location>
        <begin position="1289"/>
        <end position="1321"/>
    </location>
</feature>
<dbReference type="SUPFAM" id="SSF48403">
    <property type="entry name" value="Ankyrin repeat"/>
    <property type="match status" value="3"/>
</dbReference>
<evidence type="ECO:0000256" key="14">
    <source>
        <dbReference type="ARBA" id="ARBA00049715"/>
    </source>
</evidence>
<organism evidence="17 18">
    <name type="scientific">Larinioides sclopetarius</name>
    <dbReference type="NCBI Taxonomy" id="280406"/>
    <lineage>
        <taxon>Eukaryota</taxon>
        <taxon>Metazoa</taxon>
        <taxon>Ecdysozoa</taxon>
        <taxon>Arthropoda</taxon>
        <taxon>Chelicerata</taxon>
        <taxon>Arachnida</taxon>
        <taxon>Araneae</taxon>
        <taxon>Araneomorphae</taxon>
        <taxon>Entelegynae</taxon>
        <taxon>Araneoidea</taxon>
        <taxon>Araneidae</taxon>
        <taxon>Larinioides</taxon>
    </lineage>
</organism>
<evidence type="ECO:0000256" key="2">
    <source>
        <dbReference type="ARBA" id="ARBA00004613"/>
    </source>
</evidence>
<feature type="repeat" description="ANK" evidence="16">
    <location>
        <begin position="1061"/>
        <end position="1093"/>
    </location>
</feature>
<evidence type="ECO:0000256" key="12">
    <source>
        <dbReference type="ARBA" id="ARBA00023298"/>
    </source>
</evidence>
<dbReference type="PROSITE" id="PS50297">
    <property type="entry name" value="ANK_REP_REGION"/>
    <property type="match status" value="13"/>
</dbReference>
<keyword evidence="18" id="KW-1185">Reference proteome</keyword>
<evidence type="ECO:0000256" key="4">
    <source>
        <dbReference type="ARBA" id="ARBA00022525"/>
    </source>
</evidence>
<feature type="repeat" description="ANK" evidence="16">
    <location>
        <begin position="1226"/>
        <end position="1258"/>
    </location>
</feature>
<feature type="repeat" description="ANK" evidence="16">
    <location>
        <begin position="1127"/>
        <end position="1159"/>
    </location>
</feature>
<comment type="subcellular location">
    <subcellularLocation>
        <location evidence="2">Secreted</location>
    </subcellularLocation>
    <subcellularLocation>
        <location evidence="1">Target cell membrane</location>
    </subcellularLocation>
</comment>
<keyword evidence="3" id="KW-0268">Exocytosis</keyword>
<evidence type="ECO:0000256" key="3">
    <source>
        <dbReference type="ARBA" id="ARBA00022483"/>
    </source>
</evidence>
<dbReference type="PANTHER" id="PTHR24198">
    <property type="entry name" value="ANKYRIN REPEAT AND PROTEIN KINASE DOMAIN-CONTAINING PROTEIN"/>
    <property type="match status" value="1"/>
</dbReference>
<keyword evidence="9" id="KW-0638">Presynaptic neurotoxin</keyword>
<keyword evidence="12" id="KW-1053">Target membrane</keyword>
<feature type="repeat" description="ANK" evidence="16">
    <location>
        <begin position="1160"/>
        <end position="1192"/>
    </location>
</feature>
<dbReference type="PRINTS" id="PR01415">
    <property type="entry name" value="ANKYRIN"/>
</dbReference>
<gene>
    <name evidence="17" type="ORF">LARSCL_LOCUS13833</name>
</gene>
<dbReference type="PROSITE" id="PS50088">
    <property type="entry name" value="ANK_REPEAT"/>
    <property type="match status" value="15"/>
</dbReference>
<comment type="similarity">
    <text evidence="13">Belongs to the cationic peptide 01 (latrotoxin) family. 03 (alpha-latrotoxin) subfamily.</text>
</comment>
<feature type="repeat" description="ANK" evidence="16">
    <location>
        <begin position="1193"/>
        <end position="1225"/>
    </location>
</feature>
<dbReference type="InterPro" id="IPR011990">
    <property type="entry name" value="TPR-like_helical_dom_sf"/>
</dbReference>
<keyword evidence="10 16" id="KW-0040">ANK repeat</keyword>
<dbReference type="GO" id="GO:0090729">
    <property type="term" value="F:toxin activity"/>
    <property type="evidence" value="ECO:0007669"/>
    <property type="project" value="UniProtKB-KW"/>
</dbReference>
<evidence type="ECO:0000256" key="11">
    <source>
        <dbReference type="ARBA" id="ARBA00023136"/>
    </source>
</evidence>
<evidence type="ECO:0000256" key="5">
    <source>
        <dbReference type="ARBA" id="ARBA00022537"/>
    </source>
</evidence>
<evidence type="ECO:0000256" key="1">
    <source>
        <dbReference type="ARBA" id="ARBA00004175"/>
    </source>
</evidence>
<dbReference type="InterPro" id="IPR002110">
    <property type="entry name" value="Ankyrin_rpt"/>
</dbReference>